<reference evidence="2" key="1">
    <citation type="submission" date="2023-10" db="EMBL/GenBank/DDBJ databases">
        <authorList>
            <person name="Chen Y."/>
            <person name="Shah S."/>
            <person name="Dougan E. K."/>
            <person name="Thang M."/>
            <person name="Chan C."/>
        </authorList>
    </citation>
    <scope>NUCLEOTIDE SEQUENCE [LARGE SCALE GENOMIC DNA]</scope>
</reference>
<organism evidence="2 3">
    <name type="scientific">Prorocentrum cordatum</name>
    <dbReference type="NCBI Taxonomy" id="2364126"/>
    <lineage>
        <taxon>Eukaryota</taxon>
        <taxon>Sar</taxon>
        <taxon>Alveolata</taxon>
        <taxon>Dinophyceae</taxon>
        <taxon>Prorocentrales</taxon>
        <taxon>Prorocentraceae</taxon>
        <taxon>Prorocentrum</taxon>
    </lineage>
</organism>
<feature type="region of interest" description="Disordered" evidence="1">
    <location>
        <begin position="1"/>
        <end position="20"/>
    </location>
</feature>
<dbReference type="EMBL" id="CAUYUJ010010102">
    <property type="protein sequence ID" value="CAK0828548.1"/>
    <property type="molecule type" value="Genomic_DNA"/>
</dbReference>
<sequence>MECRSSIQTQQETETQRQVQISTQNYEHANSKKELMEDASGVAESLEAKTNLENYCHYVRENLLSLKNTSAAVLNEFGHLGKHVMRISEWLKVNSRVSQNEYIIMQPELTGIVDCVYARVFGHV</sequence>
<gene>
    <name evidence="2" type="ORF">PCOR1329_LOCUS27744</name>
</gene>
<evidence type="ECO:0000313" key="2">
    <source>
        <dbReference type="EMBL" id="CAK0828548.1"/>
    </source>
</evidence>
<keyword evidence="3" id="KW-1185">Reference proteome</keyword>
<accession>A0ABN9SDP3</accession>
<evidence type="ECO:0000256" key="1">
    <source>
        <dbReference type="SAM" id="MobiDB-lite"/>
    </source>
</evidence>
<evidence type="ECO:0000313" key="3">
    <source>
        <dbReference type="Proteomes" id="UP001189429"/>
    </source>
</evidence>
<comment type="caution">
    <text evidence="2">The sequence shown here is derived from an EMBL/GenBank/DDBJ whole genome shotgun (WGS) entry which is preliminary data.</text>
</comment>
<proteinExistence type="predicted"/>
<name>A0ABN9SDP3_9DINO</name>
<dbReference type="Proteomes" id="UP001189429">
    <property type="component" value="Unassembled WGS sequence"/>
</dbReference>
<protein>
    <submittedName>
        <fullName evidence="2">Uncharacterized protein</fullName>
    </submittedName>
</protein>